<feature type="transmembrane region" description="Helical" evidence="1">
    <location>
        <begin position="12"/>
        <end position="32"/>
    </location>
</feature>
<dbReference type="AlphaFoldDB" id="A0A542ZNQ5"/>
<accession>A0A542ZNQ5</accession>
<reference evidence="2 3" key="1">
    <citation type="submission" date="2019-06" db="EMBL/GenBank/DDBJ databases">
        <title>Sequencing the genomes of 1000 actinobacteria strains.</title>
        <authorList>
            <person name="Klenk H.-P."/>
        </authorList>
    </citation>
    <scope>NUCLEOTIDE SEQUENCE [LARGE SCALE GENOMIC DNA]</scope>
    <source>
        <strain evidence="2 3">DSM 18082</strain>
    </source>
</reference>
<comment type="caution">
    <text evidence="2">The sequence shown here is derived from an EMBL/GenBank/DDBJ whole genome shotgun (WGS) entry which is preliminary data.</text>
</comment>
<keyword evidence="1" id="KW-0472">Membrane</keyword>
<organism evidence="2 3">
    <name type="scientific">Oryzihumus leptocrescens</name>
    <dbReference type="NCBI Taxonomy" id="297536"/>
    <lineage>
        <taxon>Bacteria</taxon>
        <taxon>Bacillati</taxon>
        <taxon>Actinomycetota</taxon>
        <taxon>Actinomycetes</taxon>
        <taxon>Micrococcales</taxon>
        <taxon>Intrasporangiaceae</taxon>
        <taxon>Oryzihumus</taxon>
    </lineage>
</organism>
<dbReference type="EMBL" id="VFOQ01000001">
    <property type="protein sequence ID" value="TQL61988.1"/>
    <property type="molecule type" value="Genomic_DNA"/>
</dbReference>
<dbReference type="Proteomes" id="UP000319514">
    <property type="component" value="Unassembled WGS sequence"/>
</dbReference>
<name>A0A542ZNQ5_9MICO</name>
<feature type="transmembrane region" description="Helical" evidence="1">
    <location>
        <begin position="38"/>
        <end position="58"/>
    </location>
</feature>
<keyword evidence="1" id="KW-1133">Transmembrane helix</keyword>
<dbReference type="RefSeq" id="WP_141789704.1">
    <property type="nucleotide sequence ID" value="NZ_BAAAKX010000011.1"/>
</dbReference>
<evidence type="ECO:0000313" key="3">
    <source>
        <dbReference type="Proteomes" id="UP000319514"/>
    </source>
</evidence>
<protein>
    <submittedName>
        <fullName evidence="2">Uncharacterized protein</fullName>
    </submittedName>
</protein>
<feature type="transmembrane region" description="Helical" evidence="1">
    <location>
        <begin position="109"/>
        <end position="128"/>
    </location>
</feature>
<keyword evidence="1" id="KW-0812">Transmembrane</keyword>
<dbReference type="OrthoDB" id="3211973at2"/>
<evidence type="ECO:0000313" key="2">
    <source>
        <dbReference type="EMBL" id="TQL61988.1"/>
    </source>
</evidence>
<sequence>MNVTTGAKPSRRARAAGIYGTIVTASVLATAGGNLRPSLLEVLVFGTLLVYWLAEVYAEILAEHIHAGRLPTGRELRGLVGATWHLVAASYIPLLVLAVAGLMGATPKVASFLALAAAVVVLIVHGLTAGRAAGLTGWRLTGSTATAGLFGIAMVALKALVAH</sequence>
<keyword evidence="3" id="KW-1185">Reference proteome</keyword>
<evidence type="ECO:0000256" key="1">
    <source>
        <dbReference type="SAM" id="Phobius"/>
    </source>
</evidence>
<proteinExistence type="predicted"/>
<gene>
    <name evidence="2" type="ORF">FB474_3417</name>
</gene>
<feature type="transmembrane region" description="Helical" evidence="1">
    <location>
        <begin position="140"/>
        <end position="161"/>
    </location>
</feature>
<feature type="transmembrane region" description="Helical" evidence="1">
    <location>
        <begin position="79"/>
        <end position="103"/>
    </location>
</feature>